<dbReference type="InterPro" id="IPR041267">
    <property type="entry name" value="NLRP_HD2"/>
</dbReference>
<dbReference type="InterPro" id="IPR027417">
    <property type="entry name" value="P-loop_NTPase"/>
</dbReference>
<evidence type="ECO:0000313" key="9">
    <source>
        <dbReference type="EMBL" id="KAK0130878.1"/>
    </source>
</evidence>
<evidence type="ECO:0000256" key="3">
    <source>
        <dbReference type="ARBA" id="ARBA00022614"/>
    </source>
</evidence>
<dbReference type="InterPro" id="IPR041075">
    <property type="entry name" value="NOD1/2_WH"/>
</dbReference>
<dbReference type="PANTHER" id="PTHR24106">
    <property type="entry name" value="NACHT, LRR AND CARD DOMAINS-CONTAINING"/>
    <property type="match status" value="1"/>
</dbReference>
<dbReference type="Pfam" id="PF05729">
    <property type="entry name" value="NACHT"/>
    <property type="match status" value="1"/>
</dbReference>
<evidence type="ECO:0000256" key="1">
    <source>
        <dbReference type="ARBA" id="ARBA00004496"/>
    </source>
</evidence>
<comment type="caution">
    <text evidence="9">The sequence shown here is derived from an EMBL/GenBank/DDBJ whole genome shotgun (WGS) entry which is preliminary data.</text>
</comment>
<reference evidence="9" key="1">
    <citation type="journal article" date="2023" name="Front. Mar. Sci.">
        <title>A new Merluccius polli reference genome to investigate the effects of global change in West African waters.</title>
        <authorList>
            <person name="Mateo J.L."/>
            <person name="Blanco-Fernandez C."/>
            <person name="Garcia-Vazquez E."/>
            <person name="Machado-Schiaffino G."/>
        </authorList>
    </citation>
    <scope>NUCLEOTIDE SEQUENCE</scope>
    <source>
        <strain evidence="9">C29</strain>
        <tissue evidence="9">Fin</tissue>
    </source>
</reference>
<dbReference type="GO" id="GO:0005737">
    <property type="term" value="C:cytoplasm"/>
    <property type="evidence" value="ECO:0007669"/>
    <property type="project" value="UniProtKB-SubCell"/>
</dbReference>
<keyword evidence="4" id="KW-0677">Repeat</keyword>
<name>A0AA47NME1_MERPO</name>
<evidence type="ECO:0000256" key="5">
    <source>
        <dbReference type="ARBA" id="ARBA00022741"/>
    </source>
</evidence>
<proteinExistence type="predicted"/>
<dbReference type="Pfam" id="PF17776">
    <property type="entry name" value="NLRC4_HD2"/>
    <property type="match status" value="1"/>
</dbReference>
<keyword evidence="2" id="KW-0963">Cytoplasm</keyword>
<feature type="compositionally biased region" description="Acidic residues" evidence="7">
    <location>
        <begin position="111"/>
        <end position="122"/>
    </location>
</feature>
<keyword evidence="3" id="KW-0433">Leucine-rich repeat</keyword>
<dbReference type="Gene3D" id="3.40.50.300">
    <property type="entry name" value="P-loop containing nucleotide triphosphate hydrolases"/>
    <property type="match status" value="1"/>
</dbReference>
<dbReference type="Proteomes" id="UP001174136">
    <property type="component" value="Unassembled WGS sequence"/>
</dbReference>
<dbReference type="InterPro" id="IPR051261">
    <property type="entry name" value="NLR"/>
</dbReference>
<feature type="region of interest" description="Disordered" evidence="7">
    <location>
        <begin position="1"/>
        <end position="60"/>
    </location>
</feature>
<feature type="region of interest" description="Disordered" evidence="7">
    <location>
        <begin position="95"/>
        <end position="123"/>
    </location>
</feature>
<evidence type="ECO:0000256" key="4">
    <source>
        <dbReference type="ARBA" id="ARBA00022737"/>
    </source>
</evidence>
<evidence type="ECO:0000256" key="6">
    <source>
        <dbReference type="ARBA" id="ARBA00022840"/>
    </source>
</evidence>
<protein>
    <submittedName>
        <fullName evidence="9">Protein NLRC3</fullName>
    </submittedName>
</protein>
<evidence type="ECO:0000256" key="7">
    <source>
        <dbReference type="SAM" id="MobiDB-lite"/>
    </source>
</evidence>
<feature type="domain" description="Pyrin" evidence="8">
    <location>
        <begin position="139"/>
        <end position="217"/>
    </location>
</feature>
<dbReference type="InterPro" id="IPR007111">
    <property type="entry name" value="NACHT_NTPase"/>
</dbReference>
<keyword evidence="10" id="KW-1185">Reference proteome</keyword>
<accession>A0AA47NME1</accession>
<dbReference type="PROSITE" id="PS50824">
    <property type="entry name" value="DAPIN"/>
    <property type="match status" value="1"/>
</dbReference>
<sequence length="755" mass="85972">MDSDSEVENILHGSGEDGRMNRPPSSYGSMRSEEEEDEEEDLERSSNSSEGANAPFVPVQGGAGLQLFRATYPETLHTQTTQHTKQQDGCIIYSREDTSGVNSPEPPPPVEDGDQMEDEEADSERLHPELAMPHVFKSIMDVLSRLSVEDMTNFKIRVHREEKNVILPDLLQWDNLDLVDKLIEQLGHDYALKLSINGLESIKKITEARDLKEKCKRVMLCFHLKQQILRKFKVLYEGVPRPGKQQLLDTIYVQPRISRRLGAGIESASGGGGSGNDSSPMNVTDLLRLRRDNGEPVRTLVTTGLPGIGMSVVAARFSMDWAERGANKDIQFVIPLSFESLWSFQKFQLPPSKEMSIMEVIGHYYQGFGDVSFLDEPDCRFLLLMDSFDCYLDTLNWKKTPVVSDSRTAAHLDVLIVNLIRGNLLPSACIWILGRQAAVSNIPPEFIDAVTDIDGFSDEMKDDYLRRRFQDENLAENIVSHYKRRPVLRALCQQPFVCWLAATAFQRCYRYQGYGKHPPRITPFYIHVMVIQTNRKLQRYCGQSENHLKWSPEDVHRMRSLGKLALTMVKKQAWVFSQQDLKEHNLDTKEITLFSGLCTEKVPLLGTSEPKQFCFIHPTFQEFLAAMYIFMVFHLEGWNVLEEPSRKLFLSKVPRAAESAVDLLRCVVKQTRGAPHMDMVLLFLCGMMSRGNHNDMLRGKLFQAPAPQLAGLEGTRKLQELEEARKLLEQESKCAPADRRANLEDCLRELVQEDE</sequence>
<dbReference type="GO" id="GO:0005524">
    <property type="term" value="F:ATP binding"/>
    <property type="evidence" value="ECO:0007669"/>
    <property type="project" value="UniProtKB-KW"/>
</dbReference>
<dbReference type="AlphaFoldDB" id="A0AA47NME1"/>
<comment type="subcellular location">
    <subcellularLocation>
        <location evidence="1">Cytoplasm</location>
    </subcellularLocation>
</comment>
<evidence type="ECO:0000313" key="10">
    <source>
        <dbReference type="Proteomes" id="UP001174136"/>
    </source>
</evidence>
<dbReference type="InterPro" id="IPR004020">
    <property type="entry name" value="DAPIN"/>
</dbReference>
<evidence type="ECO:0000256" key="2">
    <source>
        <dbReference type="ARBA" id="ARBA00022490"/>
    </source>
</evidence>
<gene>
    <name evidence="9" type="primary">Nlrc3_5</name>
    <name evidence="9" type="ORF">N1851_034437</name>
</gene>
<keyword evidence="5" id="KW-0547">Nucleotide-binding</keyword>
<dbReference type="Pfam" id="PF17779">
    <property type="entry name" value="WHD_NOD2"/>
    <property type="match status" value="1"/>
</dbReference>
<organism evidence="9 10">
    <name type="scientific">Merluccius polli</name>
    <name type="common">Benguela hake</name>
    <name type="synonym">Merluccius cadenati</name>
    <dbReference type="NCBI Taxonomy" id="89951"/>
    <lineage>
        <taxon>Eukaryota</taxon>
        <taxon>Metazoa</taxon>
        <taxon>Chordata</taxon>
        <taxon>Craniata</taxon>
        <taxon>Vertebrata</taxon>
        <taxon>Euteleostomi</taxon>
        <taxon>Actinopterygii</taxon>
        <taxon>Neopterygii</taxon>
        <taxon>Teleostei</taxon>
        <taxon>Neoteleostei</taxon>
        <taxon>Acanthomorphata</taxon>
        <taxon>Zeiogadaria</taxon>
        <taxon>Gadariae</taxon>
        <taxon>Gadiformes</taxon>
        <taxon>Gadoidei</taxon>
        <taxon>Merlucciidae</taxon>
        <taxon>Merluccius</taxon>
    </lineage>
</organism>
<keyword evidence="6" id="KW-0067">ATP-binding</keyword>
<evidence type="ECO:0000259" key="8">
    <source>
        <dbReference type="PROSITE" id="PS50824"/>
    </source>
</evidence>
<dbReference type="EMBL" id="JAOPHQ010006601">
    <property type="protein sequence ID" value="KAK0130878.1"/>
    <property type="molecule type" value="Genomic_DNA"/>
</dbReference>
<feature type="compositionally biased region" description="Acidic residues" evidence="7">
    <location>
        <begin position="33"/>
        <end position="42"/>
    </location>
</feature>